<feature type="transmembrane region" description="Helical" evidence="1">
    <location>
        <begin position="45"/>
        <end position="63"/>
    </location>
</feature>
<keyword evidence="1" id="KW-1133">Transmembrane helix</keyword>
<accession>A0A2D6LP19</accession>
<dbReference type="AlphaFoldDB" id="A0A2D6LP19"/>
<evidence type="ECO:0000313" key="2">
    <source>
        <dbReference type="EMBL" id="MAG17920.1"/>
    </source>
</evidence>
<keyword evidence="1" id="KW-0812">Transmembrane</keyword>
<dbReference type="EMBL" id="NZBD01000002">
    <property type="protein sequence ID" value="MAG17920.1"/>
    <property type="molecule type" value="Genomic_DNA"/>
</dbReference>
<organism evidence="2 3">
    <name type="scientific">Candidatus Iainarchaeum sp</name>
    <dbReference type="NCBI Taxonomy" id="3101447"/>
    <lineage>
        <taxon>Archaea</taxon>
        <taxon>Candidatus Iainarchaeota</taxon>
        <taxon>Candidatus Iainarchaeia</taxon>
        <taxon>Candidatus Iainarchaeales</taxon>
        <taxon>Candidatus Iainarchaeaceae</taxon>
        <taxon>Candidatus Iainarchaeum</taxon>
    </lineage>
</organism>
<feature type="transmembrane region" description="Helical" evidence="1">
    <location>
        <begin position="15"/>
        <end position="38"/>
    </location>
</feature>
<reference evidence="3" key="1">
    <citation type="submission" date="2017-09" db="EMBL/GenBank/DDBJ databases">
        <title>The Reconstruction of 2,631 Draft Metagenome-Assembled Genomes from the Global Oceans.</title>
        <authorList>
            <person name="Tully B.J."/>
            <person name="Graham E.D."/>
            <person name="Heidelberg J.F."/>
        </authorList>
    </citation>
    <scope>NUCLEOTIDE SEQUENCE [LARGE SCALE GENOMIC DNA]</scope>
</reference>
<feature type="transmembrane region" description="Helical" evidence="1">
    <location>
        <begin position="69"/>
        <end position="90"/>
    </location>
</feature>
<evidence type="ECO:0000256" key="1">
    <source>
        <dbReference type="SAM" id="Phobius"/>
    </source>
</evidence>
<name>A0A2D6LP19_9ARCH</name>
<comment type="caution">
    <text evidence="2">The sequence shown here is derived from an EMBL/GenBank/DDBJ whole genome shotgun (WGS) entry which is preliminary data.</text>
</comment>
<feature type="transmembrane region" description="Helical" evidence="1">
    <location>
        <begin position="102"/>
        <end position="119"/>
    </location>
</feature>
<proteinExistence type="predicted"/>
<dbReference type="Proteomes" id="UP000226712">
    <property type="component" value="Unassembled WGS sequence"/>
</dbReference>
<keyword evidence="1" id="KW-0472">Membrane</keyword>
<protein>
    <submittedName>
        <fullName evidence="2">Uncharacterized protein</fullName>
    </submittedName>
</protein>
<evidence type="ECO:0000313" key="3">
    <source>
        <dbReference type="Proteomes" id="UP000226712"/>
    </source>
</evidence>
<gene>
    <name evidence="2" type="ORF">CL944_00405</name>
</gene>
<sequence length="120" mass="13655">MSFLNILQAVFSLDFIFLIDLIMNNLFWVFGFIAAGYLFTDKKSFIMFGFVYAAIILMTVDVFNVIGFSIYTATGLMFLYLARMVVLLFLENTKSGPQLIPLAYVAVFFFTLAIAAWGFF</sequence>